<proteinExistence type="predicted"/>
<evidence type="ECO:0008006" key="3">
    <source>
        <dbReference type="Google" id="ProtNLM"/>
    </source>
</evidence>
<dbReference type="PANTHER" id="PTHR33087:SF42">
    <property type="entry name" value="DUF4283 DOMAIN-CONTAINING PROTEIN"/>
    <property type="match status" value="1"/>
</dbReference>
<protein>
    <recommendedName>
        <fullName evidence="3">DUF4283 domain-containing protein</fullName>
    </recommendedName>
</protein>
<dbReference type="AlphaFoldDB" id="M7YUY2"/>
<feature type="compositionally biased region" description="Gly residues" evidence="1">
    <location>
        <begin position="247"/>
        <end position="263"/>
    </location>
</feature>
<dbReference type="InterPro" id="IPR053253">
    <property type="entry name" value="Sex_diff_modulator"/>
</dbReference>
<gene>
    <name evidence="2" type="ORF">TRIUR3_16846</name>
</gene>
<organism evidence="2">
    <name type="scientific">Triticum urartu</name>
    <name type="common">Red wild einkorn</name>
    <name type="synonym">Crithodium urartu</name>
    <dbReference type="NCBI Taxonomy" id="4572"/>
    <lineage>
        <taxon>Eukaryota</taxon>
        <taxon>Viridiplantae</taxon>
        <taxon>Streptophyta</taxon>
        <taxon>Embryophyta</taxon>
        <taxon>Tracheophyta</taxon>
        <taxon>Spermatophyta</taxon>
        <taxon>Magnoliopsida</taxon>
        <taxon>Liliopsida</taxon>
        <taxon>Poales</taxon>
        <taxon>Poaceae</taxon>
        <taxon>BOP clade</taxon>
        <taxon>Pooideae</taxon>
        <taxon>Triticodae</taxon>
        <taxon>Triticeae</taxon>
        <taxon>Triticinae</taxon>
        <taxon>Triticum</taxon>
    </lineage>
</organism>
<feature type="region of interest" description="Disordered" evidence="1">
    <location>
        <begin position="221"/>
        <end position="281"/>
    </location>
</feature>
<evidence type="ECO:0000256" key="1">
    <source>
        <dbReference type="SAM" id="MobiDB-lite"/>
    </source>
</evidence>
<dbReference type="EMBL" id="KD226100">
    <property type="protein sequence ID" value="EMS50926.1"/>
    <property type="molecule type" value="Genomic_DNA"/>
</dbReference>
<evidence type="ECO:0000313" key="2">
    <source>
        <dbReference type="EMBL" id="EMS50926.1"/>
    </source>
</evidence>
<accession>M7YUY2</accession>
<dbReference type="PANTHER" id="PTHR33087">
    <property type="entry name" value="OS07G0539200 PROTEIN"/>
    <property type="match status" value="1"/>
</dbReference>
<name>M7YUY2_TRIUA</name>
<reference evidence="2" key="1">
    <citation type="journal article" date="2013" name="Nature">
        <title>Draft genome of the wheat A-genome progenitor Triticum urartu.</title>
        <authorList>
            <person name="Ling H.Q."/>
            <person name="Zhao S."/>
            <person name="Liu D."/>
            <person name="Wang J."/>
            <person name="Sun H."/>
            <person name="Zhang C."/>
            <person name="Fan H."/>
            <person name="Li D."/>
            <person name="Dong L."/>
            <person name="Tao Y."/>
            <person name="Gao C."/>
            <person name="Wu H."/>
            <person name="Li Y."/>
            <person name="Cui Y."/>
            <person name="Guo X."/>
            <person name="Zheng S."/>
            <person name="Wang B."/>
            <person name="Yu K."/>
            <person name="Liang Q."/>
            <person name="Yang W."/>
            <person name="Lou X."/>
            <person name="Chen J."/>
            <person name="Feng M."/>
            <person name="Jian J."/>
            <person name="Zhang X."/>
            <person name="Luo G."/>
            <person name="Jiang Y."/>
            <person name="Liu J."/>
            <person name="Wang Z."/>
            <person name="Sha Y."/>
            <person name="Zhang B."/>
            <person name="Wu H."/>
            <person name="Tang D."/>
            <person name="Shen Q."/>
            <person name="Xue P."/>
            <person name="Zou S."/>
            <person name="Wang X."/>
            <person name="Liu X."/>
            <person name="Wang F."/>
            <person name="Yang Y."/>
            <person name="An X."/>
            <person name="Dong Z."/>
            <person name="Zhang K."/>
            <person name="Zhang X."/>
            <person name="Luo M.C."/>
            <person name="Dvorak J."/>
            <person name="Tong Y."/>
            <person name="Wang J."/>
            <person name="Yang H."/>
            <person name="Li Z."/>
            <person name="Wang D."/>
            <person name="Zhang A."/>
            <person name="Wang J."/>
        </authorList>
    </citation>
    <scope>NUCLEOTIDE SEQUENCE</scope>
</reference>
<sequence length="543" mass="58349">MEAELTRAVLVTVTGTRPTVDLASTAEALHREFDIGPADMSIRPYYPEDLLVLCKDGALRERMVRSGKASASWFDLKLRPWIRQAQSTVAHLPFLVPVLLRGAPAHAWSQGTTAVILRGLGYVVGVDDSIARQHDMADFRVWLRTDRPRMIPRRRLLFIDDLRRTLWAGMIPRRRLLFIDELRRTLWAGAVVRRVTAVRCATTLWYPVDITVLAELTLVDSEEVEDQPPPSPPTGDDDWQPSAGAGRPSGGGAHSNGGSGAAGSGEDAVSMAGSSMKAPLPGRQGIQTAWAPATSGVRQHDISSCVAAVTGSGLVAGPSLAGEVCGDRPFACDRMQPREEIGQVDGLESAANPTIPCPLVASCVAPRPRLQAAGPAVSPASVQLSRWMLGGGTNRVGSVQLGSLLLDLSGLTGEDGPTFVGRPTMGGIRPWDLFQVSLSEEGDLHIDGMPHARHNVRKQTGLYRSRNRIGPSLGKGETKLQDVSVTVVQQCLGNQYQTESKHRETFCGFFMDQKTPDGPEQHLGAQPTKALLGAQACPVQTLG</sequence>